<reference evidence="2 3" key="1">
    <citation type="submission" date="2023-05" db="EMBL/GenBank/DDBJ databases">
        <title>B98-5 Cell Line De Novo Hybrid Assembly: An Optical Mapping Approach.</title>
        <authorList>
            <person name="Kananen K."/>
            <person name="Auerbach J.A."/>
            <person name="Kautto E."/>
            <person name="Blachly J.S."/>
        </authorList>
    </citation>
    <scope>NUCLEOTIDE SEQUENCE [LARGE SCALE GENOMIC DNA]</scope>
    <source>
        <strain evidence="2">B95-8</strain>
        <tissue evidence="2">Cell line</tissue>
    </source>
</reference>
<organism evidence="2 3">
    <name type="scientific">Saguinus oedipus</name>
    <name type="common">Cotton-top tamarin</name>
    <name type="synonym">Oedipomidas oedipus</name>
    <dbReference type="NCBI Taxonomy" id="9490"/>
    <lineage>
        <taxon>Eukaryota</taxon>
        <taxon>Metazoa</taxon>
        <taxon>Chordata</taxon>
        <taxon>Craniata</taxon>
        <taxon>Vertebrata</taxon>
        <taxon>Euteleostomi</taxon>
        <taxon>Mammalia</taxon>
        <taxon>Eutheria</taxon>
        <taxon>Euarchontoglires</taxon>
        <taxon>Primates</taxon>
        <taxon>Haplorrhini</taxon>
        <taxon>Platyrrhini</taxon>
        <taxon>Cebidae</taxon>
        <taxon>Callitrichinae</taxon>
        <taxon>Saguinus</taxon>
    </lineage>
</organism>
<evidence type="ECO:0000313" key="2">
    <source>
        <dbReference type="EMBL" id="KAK2098256.1"/>
    </source>
</evidence>
<feature type="region of interest" description="Disordered" evidence="1">
    <location>
        <begin position="61"/>
        <end position="86"/>
    </location>
</feature>
<gene>
    <name evidence="2" type="ORF">P7K49_023707</name>
</gene>
<dbReference type="EMBL" id="JASSZA010000011">
    <property type="protein sequence ID" value="KAK2098256.1"/>
    <property type="molecule type" value="Genomic_DNA"/>
</dbReference>
<evidence type="ECO:0000313" key="3">
    <source>
        <dbReference type="Proteomes" id="UP001266305"/>
    </source>
</evidence>
<protein>
    <submittedName>
        <fullName evidence="2">Uncharacterized protein</fullName>
    </submittedName>
</protein>
<name>A0ABQ9UN20_SAGOE</name>
<keyword evidence="3" id="KW-1185">Reference proteome</keyword>
<proteinExistence type="predicted"/>
<comment type="caution">
    <text evidence="2">The sequence shown here is derived from an EMBL/GenBank/DDBJ whole genome shotgun (WGS) entry which is preliminary data.</text>
</comment>
<accession>A0ABQ9UN20</accession>
<sequence length="86" mass="9186">MASGGQSHPPSSGAPCAVLNAIQQEVFAEASRDNGRNVFSNDITMKSTICVNTRVGMPPTWAVQSPSTGRRYTLGERKGHTVPRKS</sequence>
<evidence type="ECO:0000256" key="1">
    <source>
        <dbReference type="SAM" id="MobiDB-lite"/>
    </source>
</evidence>
<dbReference type="Proteomes" id="UP001266305">
    <property type="component" value="Unassembled WGS sequence"/>
</dbReference>